<organism evidence="2 3">
    <name type="scientific">Meganyctiphanes norvegica</name>
    <name type="common">Northern krill</name>
    <name type="synonym">Thysanopoda norvegica</name>
    <dbReference type="NCBI Taxonomy" id="48144"/>
    <lineage>
        <taxon>Eukaryota</taxon>
        <taxon>Metazoa</taxon>
        <taxon>Ecdysozoa</taxon>
        <taxon>Arthropoda</taxon>
        <taxon>Crustacea</taxon>
        <taxon>Multicrustacea</taxon>
        <taxon>Malacostraca</taxon>
        <taxon>Eumalacostraca</taxon>
        <taxon>Eucarida</taxon>
        <taxon>Euphausiacea</taxon>
        <taxon>Euphausiidae</taxon>
        <taxon>Meganyctiphanes</taxon>
    </lineage>
</organism>
<dbReference type="PANTHER" id="PTHR23282:SF101">
    <property type="entry name" value="MAM DOMAIN-CONTAINING PROTEIN"/>
    <property type="match status" value="1"/>
</dbReference>
<dbReference type="PROSITE" id="PS50060">
    <property type="entry name" value="MAM_2"/>
    <property type="match status" value="1"/>
</dbReference>
<dbReference type="InterPro" id="IPR000998">
    <property type="entry name" value="MAM_dom"/>
</dbReference>
<dbReference type="AlphaFoldDB" id="A0AAV2QFS5"/>
<dbReference type="GO" id="GO:0016020">
    <property type="term" value="C:membrane"/>
    <property type="evidence" value="ECO:0007669"/>
    <property type="project" value="InterPro"/>
</dbReference>
<reference evidence="2 3" key="1">
    <citation type="submission" date="2024-05" db="EMBL/GenBank/DDBJ databases">
        <authorList>
            <person name="Wallberg A."/>
        </authorList>
    </citation>
    <scope>NUCLEOTIDE SEQUENCE [LARGE SCALE GENOMIC DNA]</scope>
</reference>
<feature type="domain" description="MAM" evidence="1">
    <location>
        <begin position="60"/>
        <end position="217"/>
    </location>
</feature>
<feature type="non-terminal residue" evidence="2">
    <location>
        <position position="1"/>
    </location>
</feature>
<dbReference type="Proteomes" id="UP001497623">
    <property type="component" value="Unassembled WGS sequence"/>
</dbReference>
<dbReference type="InterPro" id="IPR051560">
    <property type="entry name" value="MAM_domain-containing"/>
</dbReference>
<evidence type="ECO:0000313" key="2">
    <source>
        <dbReference type="EMBL" id="CAL4083112.1"/>
    </source>
</evidence>
<dbReference type="EMBL" id="CAXKWB010006512">
    <property type="protein sequence ID" value="CAL4083112.1"/>
    <property type="molecule type" value="Genomic_DNA"/>
</dbReference>
<dbReference type="SMART" id="SM00137">
    <property type="entry name" value="MAM"/>
    <property type="match status" value="1"/>
</dbReference>
<accession>A0AAV2QFS5</accession>
<evidence type="ECO:0000259" key="1">
    <source>
        <dbReference type="PROSITE" id="PS50060"/>
    </source>
</evidence>
<dbReference type="Gene3D" id="2.60.120.200">
    <property type="match status" value="1"/>
</dbReference>
<dbReference type="InterPro" id="IPR013320">
    <property type="entry name" value="ConA-like_dom_sf"/>
</dbReference>
<dbReference type="CDD" id="cd06263">
    <property type="entry name" value="MAM"/>
    <property type="match status" value="1"/>
</dbReference>
<evidence type="ECO:0000313" key="3">
    <source>
        <dbReference type="Proteomes" id="UP001497623"/>
    </source>
</evidence>
<feature type="non-terminal residue" evidence="2">
    <location>
        <position position="217"/>
    </location>
</feature>
<dbReference type="PANTHER" id="PTHR23282">
    <property type="entry name" value="APICAL ENDOSOMAL GLYCOPROTEIN PRECURSOR"/>
    <property type="match status" value="1"/>
</dbReference>
<sequence>QINFKSTRLVGEWIEGHNDGLFYLDEITILNTEECTVLPEDAQPITEPPTAPPTVSPNMMSCNFDNQDFCNWQVPPGDVKWDLSNSLQGTNHLGPIMDHTTGQGYFLTMTPKSGQHGVVTGTAKLISPDITTDATKMCLRFWYHMNGANVGTLSVHHTSIGKDVDVWSRKGFQSNAWLEAFIGVTQDTEETFVIEFVAVQGKDLLSNVAVDDILLFK</sequence>
<proteinExistence type="predicted"/>
<protein>
    <recommendedName>
        <fullName evidence="1">MAM domain-containing protein</fullName>
    </recommendedName>
</protein>
<dbReference type="SUPFAM" id="SSF49899">
    <property type="entry name" value="Concanavalin A-like lectins/glucanases"/>
    <property type="match status" value="1"/>
</dbReference>
<dbReference type="Pfam" id="PF00629">
    <property type="entry name" value="MAM"/>
    <property type="match status" value="1"/>
</dbReference>
<comment type="caution">
    <text evidence="2">The sequence shown here is derived from an EMBL/GenBank/DDBJ whole genome shotgun (WGS) entry which is preliminary data.</text>
</comment>
<gene>
    <name evidence="2" type="ORF">MNOR_LOCUS12082</name>
</gene>
<name>A0AAV2QFS5_MEGNR</name>
<keyword evidence="3" id="KW-1185">Reference proteome</keyword>